<reference evidence="6" key="1">
    <citation type="submission" date="2016-11" db="EMBL/GenBank/DDBJ databases">
        <authorList>
            <person name="Varghese N."/>
            <person name="Submissions S."/>
        </authorList>
    </citation>
    <scope>NUCLEOTIDE SEQUENCE [LARGE SCALE GENOMIC DNA]</scope>
    <source>
        <strain evidence="6">DSM 21264</strain>
    </source>
</reference>
<proteinExistence type="predicted"/>
<dbReference type="Gene3D" id="2.40.100.10">
    <property type="entry name" value="Cyclophilin-like"/>
    <property type="match status" value="1"/>
</dbReference>
<gene>
    <name evidence="5" type="ORF">SAMN02745781_02073</name>
</gene>
<protein>
    <submittedName>
        <fullName evidence="5">Sensor histidine kinase inhibitor, KipI family</fullName>
    </submittedName>
</protein>
<dbReference type="PANTHER" id="PTHR34698">
    <property type="entry name" value="5-OXOPROLINASE SUBUNIT B"/>
    <property type="match status" value="1"/>
</dbReference>
<dbReference type="InterPro" id="IPR003833">
    <property type="entry name" value="CT_C_D"/>
</dbReference>
<accession>A0A1M5AYA0</accession>
<feature type="domain" description="Carboxyltransferase" evidence="4">
    <location>
        <begin position="8"/>
        <end position="211"/>
    </location>
</feature>
<evidence type="ECO:0000259" key="4">
    <source>
        <dbReference type="SMART" id="SM00796"/>
    </source>
</evidence>
<dbReference type="GO" id="GO:0005524">
    <property type="term" value="F:ATP binding"/>
    <property type="evidence" value="ECO:0007669"/>
    <property type="project" value="UniProtKB-KW"/>
</dbReference>
<keyword evidence="2" id="KW-0378">Hydrolase</keyword>
<dbReference type="SMART" id="SM00796">
    <property type="entry name" value="AHS1"/>
    <property type="match status" value="1"/>
</dbReference>
<keyword evidence="3" id="KW-0067">ATP-binding</keyword>
<dbReference type="EMBL" id="FQUH01000008">
    <property type="protein sequence ID" value="SHF35057.1"/>
    <property type="molecule type" value="Genomic_DNA"/>
</dbReference>
<dbReference type="SUPFAM" id="SSF50891">
    <property type="entry name" value="Cyclophilin-like"/>
    <property type="match status" value="1"/>
</dbReference>
<evidence type="ECO:0000256" key="1">
    <source>
        <dbReference type="ARBA" id="ARBA00022741"/>
    </source>
</evidence>
<organism evidence="5 6">
    <name type="scientific">Vibrio gazogenes DSM 21264 = NBRC 103151</name>
    <dbReference type="NCBI Taxonomy" id="1123492"/>
    <lineage>
        <taxon>Bacteria</taxon>
        <taxon>Pseudomonadati</taxon>
        <taxon>Pseudomonadota</taxon>
        <taxon>Gammaproteobacteria</taxon>
        <taxon>Vibrionales</taxon>
        <taxon>Vibrionaceae</taxon>
        <taxon>Vibrio</taxon>
    </lineage>
</organism>
<name>A0A1M5AYA0_VIBGA</name>
<dbReference type="SUPFAM" id="SSF160467">
    <property type="entry name" value="PH0987 N-terminal domain-like"/>
    <property type="match status" value="1"/>
</dbReference>
<evidence type="ECO:0000313" key="6">
    <source>
        <dbReference type="Proteomes" id="UP000184159"/>
    </source>
</evidence>
<dbReference type="InterPro" id="IPR029000">
    <property type="entry name" value="Cyclophilin-like_dom_sf"/>
</dbReference>
<dbReference type="InterPro" id="IPR010016">
    <property type="entry name" value="PxpB"/>
</dbReference>
<evidence type="ECO:0000256" key="3">
    <source>
        <dbReference type="ARBA" id="ARBA00022840"/>
    </source>
</evidence>
<keyword evidence="1" id="KW-0547">Nucleotide-binding</keyword>
<dbReference type="Proteomes" id="UP000184159">
    <property type="component" value="Unassembled WGS sequence"/>
</dbReference>
<dbReference type="Pfam" id="PF02682">
    <property type="entry name" value="CT_C_D"/>
    <property type="match status" value="1"/>
</dbReference>
<dbReference type="PANTHER" id="PTHR34698:SF2">
    <property type="entry name" value="5-OXOPROLINASE SUBUNIT B"/>
    <property type="match status" value="1"/>
</dbReference>
<dbReference type="GO" id="GO:0016787">
    <property type="term" value="F:hydrolase activity"/>
    <property type="evidence" value="ECO:0007669"/>
    <property type="project" value="UniProtKB-KW"/>
</dbReference>
<keyword evidence="6" id="KW-1185">Reference proteome</keyword>
<sequence length="227" mass="24966">MKGPGQMPDIYQLGEHSYVLQAPEPVTLPQQQKIWAMAEQLRTRPEMVDVVPGMNNLTVRIQPNIIANGSDEYDHICALFDHYWASDDMVSIDGRQLEIAVTFGGEAGPDLAHVADHAGLSIEAVIRLYTEAEYRVYFLGFQPGFAYLGGLPEALHTPRHHSPRTKIPVGSVAIGGAQTGVYPNASPGGWQVIGRTDVVLFDPQRTQPSFWLPGDRVTFTVAEVDDD</sequence>
<evidence type="ECO:0000313" key="5">
    <source>
        <dbReference type="EMBL" id="SHF35057.1"/>
    </source>
</evidence>
<dbReference type="AlphaFoldDB" id="A0A1M5AYA0"/>
<evidence type="ECO:0000256" key="2">
    <source>
        <dbReference type="ARBA" id="ARBA00022801"/>
    </source>
</evidence>
<dbReference type="NCBIfam" id="TIGR00370">
    <property type="entry name" value="5-oxoprolinase subunit PxpB"/>
    <property type="match status" value="1"/>
</dbReference>